<dbReference type="Proteomes" id="UP001165427">
    <property type="component" value="Unassembled WGS sequence"/>
</dbReference>
<organism evidence="1 2">
    <name type="scientific">Desulfatitalea alkaliphila</name>
    <dbReference type="NCBI Taxonomy" id="2929485"/>
    <lineage>
        <taxon>Bacteria</taxon>
        <taxon>Pseudomonadati</taxon>
        <taxon>Thermodesulfobacteriota</taxon>
        <taxon>Desulfobacteria</taxon>
        <taxon>Desulfobacterales</taxon>
        <taxon>Desulfosarcinaceae</taxon>
        <taxon>Desulfatitalea</taxon>
    </lineage>
</organism>
<reference evidence="1" key="1">
    <citation type="submission" date="2022-04" db="EMBL/GenBank/DDBJ databases">
        <title>Desulfatitalea alkaliphila sp. nov., a novel anaerobic sulfate-reducing bacterium isolated from terrestrial mud volcano, Taman Peninsula, Russia.</title>
        <authorList>
            <person name="Khomyakova M.A."/>
            <person name="Merkel A.Y."/>
            <person name="Slobodkin A.I."/>
        </authorList>
    </citation>
    <scope>NUCLEOTIDE SEQUENCE</scope>
    <source>
        <strain evidence="1">M08but</strain>
    </source>
</reference>
<evidence type="ECO:0000313" key="1">
    <source>
        <dbReference type="EMBL" id="MCJ8503193.1"/>
    </source>
</evidence>
<evidence type="ECO:0000313" key="2">
    <source>
        <dbReference type="Proteomes" id="UP001165427"/>
    </source>
</evidence>
<dbReference type="AlphaFoldDB" id="A0AA41R7U9"/>
<proteinExistence type="predicted"/>
<dbReference type="EMBL" id="JALJRB010000064">
    <property type="protein sequence ID" value="MCJ8503193.1"/>
    <property type="molecule type" value="Genomic_DNA"/>
</dbReference>
<keyword evidence="2" id="KW-1185">Reference proteome</keyword>
<gene>
    <name evidence="1" type="ORF">MRX98_21650</name>
</gene>
<name>A0AA41R7U9_9BACT</name>
<comment type="caution">
    <text evidence="1">The sequence shown here is derived from an EMBL/GenBank/DDBJ whole genome shotgun (WGS) entry which is preliminary data.</text>
</comment>
<sequence length="135" mass="15444">MEKKYSSPDKKHLARLIYESEIRFGPAYFRLEINGLIIPGKLFGGKLFWSPNSKYIAAEEWLTTDYSKGPVTRLLLIDLETKKACAFKKIHKGFLKNVEFLCDGIKYIKEYASTGQGTESVVDYANIINWKKVGL</sequence>
<accession>A0AA41R7U9</accession>
<protein>
    <submittedName>
        <fullName evidence="1">Uncharacterized protein</fullName>
    </submittedName>
</protein>
<dbReference type="RefSeq" id="WP_246915206.1">
    <property type="nucleotide sequence ID" value="NZ_JALJRB010000064.1"/>
</dbReference>